<evidence type="ECO:0000256" key="1">
    <source>
        <dbReference type="SAM" id="MobiDB-lite"/>
    </source>
</evidence>
<comment type="caution">
    <text evidence="2">The sequence shown here is derived from an EMBL/GenBank/DDBJ whole genome shotgun (WGS) entry which is preliminary data.</text>
</comment>
<dbReference type="EMBL" id="MLYV02000210">
    <property type="protein sequence ID" value="PSS31969.1"/>
    <property type="molecule type" value="Genomic_DNA"/>
</dbReference>
<accession>A0A2R6RPP9</accession>
<sequence length="50" mass="5967">PCTQTKKDGHPTKPQSLNSDHQTKKERFYRAKSKFEHLWRVATPRTVHTY</sequence>
<gene>
    <name evidence="2" type="ORF">PHLCEN_2v2266</name>
</gene>
<feature type="non-terminal residue" evidence="2">
    <location>
        <position position="1"/>
    </location>
</feature>
<organism evidence="2 3">
    <name type="scientific">Hermanssonia centrifuga</name>
    <dbReference type="NCBI Taxonomy" id="98765"/>
    <lineage>
        <taxon>Eukaryota</taxon>
        <taxon>Fungi</taxon>
        <taxon>Dikarya</taxon>
        <taxon>Basidiomycota</taxon>
        <taxon>Agaricomycotina</taxon>
        <taxon>Agaricomycetes</taxon>
        <taxon>Polyporales</taxon>
        <taxon>Meruliaceae</taxon>
        <taxon>Hermanssonia</taxon>
    </lineage>
</organism>
<dbReference type="Proteomes" id="UP000186601">
    <property type="component" value="Unassembled WGS sequence"/>
</dbReference>
<dbReference type="AlphaFoldDB" id="A0A2R6RPP9"/>
<name>A0A2R6RPP9_9APHY</name>
<evidence type="ECO:0000313" key="3">
    <source>
        <dbReference type="Proteomes" id="UP000186601"/>
    </source>
</evidence>
<keyword evidence="3" id="KW-1185">Reference proteome</keyword>
<evidence type="ECO:0000313" key="2">
    <source>
        <dbReference type="EMBL" id="PSS31969.1"/>
    </source>
</evidence>
<proteinExistence type="predicted"/>
<feature type="region of interest" description="Disordered" evidence="1">
    <location>
        <begin position="1"/>
        <end position="25"/>
    </location>
</feature>
<protein>
    <submittedName>
        <fullName evidence="2">Uncharacterized protein</fullName>
    </submittedName>
</protein>
<reference evidence="2 3" key="1">
    <citation type="submission" date="2018-02" db="EMBL/GenBank/DDBJ databases">
        <title>Genome sequence of the basidiomycete white-rot fungus Phlebia centrifuga.</title>
        <authorList>
            <person name="Granchi Z."/>
            <person name="Peng M."/>
            <person name="de Vries R.P."/>
            <person name="Hilden K."/>
            <person name="Makela M.R."/>
            <person name="Grigoriev I."/>
            <person name="Riley R."/>
        </authorList>
    </citation>
    <scope>NUCLEOTIDE SEQUENCE [LARGE SCALE GENOMIC DNA]</scope>
    <source>
        <strain evidence="2 3">FBCC195</strain>
    </source>
</reference>
<feature type="non-terminal residue" evidence="2">
    <location>
        <position position="50"/>
    </location>
</feature>
<feature type="compositionally biased region" description="Basic and acidic residues" evidence="1">
    <location>
        <begin position="1"/>
        <end position="11"/>
    </location>
</feature>